<evidence type="ECO:0000313" key="3">
    <source>
        <dbReference type="Proteomes" id="UP000199181"/>
    </source>
</evidence>
<proteinExistence type="predicted"/>
<accession>A0A1I0J9Q9</accession>
<reference evidence="3" key="1">
    <citation type="submission" date="2016-10" db="EMBL/GenBank/DDBJ databases">
        <authorList>
            <person name="Varghese N."/>
            <person name="Submissions S."/>
        </authorList>
    </citation>
    <scope>NUCLEOTIDE SEQUENCE [LARGE SCALE GENOMIC DNA]</scope>
    <source>
        <strain evidence="3">DSM 16858</strain>
    </source>
</reference>
<evidence type="ECO:0000313" key="2">
    <source>
        <dbReference type="EMBL" id="SEU06722.1"/>
    </source>
</evidence>
<dbReference type="RefSeq" id="WP_093520941.1">
    <property type="nucleotide sequence ID" value="NZ_FOIJ01000007.1"/>
</dbReference>
<dbReference type="EMBL" id="FOIJ01000007">
    <property type="protein sequence ID" value="SEU06722.1"/>
    <property type="molecule type" value="Genomic_DNA"/>
</dbReference>
<keyword evidence="3" id="KW-1185">Reference proteome</keyword>
<dbReference type="Proteomes" id="UP000199181">
    <property type="component" value="Unassembled WGS sequence"/>
</dbReference>
<dbReference type="AlphaFoldDB" id="A0A1I0J9Q9"/>
<gene>
    <name evidence="2" type="ORF">SAMN05443639_10787</name>
</gene>
<feature type="region of interest" description="Disordered" evidence="1">
    <location>
        <begin position="1"/>
        <end position="26"/>
    </location>
</feature>
<protein>
    <submittedName>
        <fullName evidence="2">Uncharacterized protein</fullName>
    </submittedName>
</protein>
<sequence>MQAARQRVIPAGSGHGRKKGHKKRQTGIRLADDVEASLQEAKAAGHSITDALQEGFRVGRDAQKAMGADWGEVLARVYASGVGGKAAKSPGTILGELALAQLKAERAKK</sequence>
<organism evidence="2 3">
    <name type="scientific">Stigmatella erecta</name>
    <dbReference type="NCBI Taxonomy" id="83460"/>
    <lineage>
        <taxon>Bacteria</taxon>
        <taxon>Pseudomonadati</taxon>
        <taxon>Myxococcota</taxon>
        <taxon>Myxococcia</taxon>
        <taxon>Myxococcales</taxon>
        <taxon>Cystobacterineae</taxon>
        <taxon>Archangiaceae</taxon>
        <taxon>Stigmatella</taxon>
    </lineage>
</organism>
<name>A0A1I0J9Q9_9BACT</name>
<feature type="compositionally biased region" description="Basic residues" evidence="1">
    <location>
        <begin position="15"/>
        <end position="26"/>
    </location>
</feature>
<evidence type="ECO:0000256" key="1">
    <source>
        <dbReference type="SAM" id="MobiDB-lite"/>
    </source>
</evidence>